<organism evidence="2">
    <name type="scientific">marine metagenome</name>
    <dbReference type="NCBI Taxonomy" id="408172"/>
    <lineage>
        <taxon>unclassified sequences</taxon>
        <taxon>metagenomes</taxon>
        <taxon>ecological metagenomes</taxon>
    </lineage>
</organism>
<name>A0A382MQ95_9ZZZZ</name>
<dbReference type="InterPro" id="IPR037066">
    <property type="entry name" value="Plug_dom_sf"/>
</dbReference>
<evidence type="ECO:0000259" key="1">
    <source>
        <dbReference type="Pfam" id="PF07715"/>
    </source>
</evidence>
<dbReference type="EMBL" id="UINC01095145">
    <property type="protein sequence ID" value="SVC50989.1"/>
    <property type="molecule type" value="Genomic_DNA"/>
</dbReference>
<evidence type="ECO:0000313" key="2">
    <source>
        <dbReference type="EMBL" id="SVC50989.1"/>
    </source>
</evidence>
<dbReference type="Pfam" id="PF07715">
    <property type="entry name" value="Plug"/>
    <property type="match status" value="1"/>
</dbReference>
<dbReference type="SUPFAM" id="SSF56935">
    <property type="entry name" value="Porins"/>
    <property type="match status" value="1"/>
</dbReference>
<dbReference type="InterPro" id="IPR039426">
    <property type="entry name" value="TonB-dep_rcpt-like"/>
</dbReference>
<dbReference type="PANTHER" id="PTHR47234:SF2">
    <property type="entry name" value="TONB-DEPENDENT RECEPTOR"/>
    <property type="match status" value="1"/>
</dbReference>
<reference evidence="2" key="1">
    <citation type="submission" date="2018-05" db="EMBL/GenBank/DDBJ databases">
        <authorList>
            <person name="Lanie J.A."/>
            <person name="Ng W.-L."/>
            <person name="Kazmierczak K.M."/>
            <person name="Andrzejewski T.M."/>
            <person name="Davidsen T.M."/>
            <person name="Wayne K.J."/>
            <person name="Tettelin H."/>
            <person name="Glass J.I."/>
            <person name="Rusch D."/>
            <person name="Podicherti R."/>
            <person name="Tsui H.-C.T."/>
            <person name="Winkler M.E."/>
        </authorList>
    </citation>
    <scope>NUCLEOTIDE SEQUENCE</scope>
</reference>
<dbReference type="AlphaFoldDB" id="A0A382MQ95"/>
<dbReference type="PANTHER" id="PTHR47234">
    <property type="match status" value="1"/>
</dbReference>
<gene>
    <name evidence="2" type="ORF">METZ01_LOCUS303843</name>
</gene>
<feature type="domain" description="TonB-dependent receptor plug" evidence="1">
    <location>
        <begin position="54"/>
        <end position="169"/>
    </location>
</feature>
<sequence>MKITLLEKVTGFIVTLSVTALIITMPAMSQDDDEDAAELGAIEITGSRLKQTDIETARPVTVITREQIELSGFETVAQVLQNTPYNSFGSFRETSGYANGQAVVNEVSLRGLGSQRTLLLLDGRRVIGTGGSGGAANDLNQIPLAIIERIDILRDGASAIYGSDAIGGVVNIITRK</sequence>
<dbReference type="InterPro" id="IPR012910">
    <property type="entry name" value="Plug_dom"/>
</dbReference>
<dbReference type="PROSITE" id="PS52016">
    <property type="entry name" value="TONB_DEPENDENT_REC_3"/>
    <property type="match status" value="1"/>
</dbReference>
<accession>A0A382MQ95</accession>
<protein>
    <recommendedName>
        <fullName evidence="1">TonB-dependent receptor plug domain-containing protein</fullName>
    </recommendedName>
</protein>
<feature type="non-terminal residue" evidence="2">
    <location>
        <position position="176"/>
    </location>
</feature>
<dbReference type="Gene3D" id="2.170.130.10">
    <property type="entry name" value="TonB-dependent receptor, plug domain"/>
    <property type="match status" value="1"/>
</dbReference>
<proteinExistence type="predicted"/>